<dbReference type="EMBL" id="DROK01000134">
    <property type="protein sequence ID" value="HHI97105.1"/>
    <property type="molecule type" value="Genomic_DNA"/>
</dbReference>
<comment type="catalytic activity">
    <reaction evidence="12 13">
        <text>(S)-2,3,4,5-tetrahydrodipicolinate + NAD(+) + H2O = (2S,4S)-4-hydroxy-2,3,4,5-tetrahydrodipicolinate + NADH + H(+)</text>
        <dbReference type="Rhea" id="RHEA:35323"/>
        <dbReference type="ChEBI" id="CHEBI:15377"/>
        <dbReference type="ChEBI" id="CHEBI:15378"/>
        <dbReference type="ChEBI" id="CHEBI:16845"/>
        <dbReference type="ChEBI" id="CHEBI:57540"/>
        <dbReference type="ChEBI" id="CHEBI:57945"/>
        <dbReference type="ChEBI" id="CHEBI:67139"/>
        <dbReference type="EC" id="1.17.1.8"/>
    </reaction>
</comment>
<dbReference type="NCBIfam" id="TIGR00036">
    <property type="entry name" value="dapB"/>
    <property type="match status" value="1"/>
</dbReference>
<comment type="catalytic activity">
    <reaction evidence="11 13">
        <text>(S)-2,3,4,5-tetrahydrodipicolinate + NADP(+) + H2O = (2S,4S)-4-hydroxy-2,3,4,5-tetrahydrodipicolinate + NADPH + H(+)</text>
        <dbReference type="Rhea" id="RHEA:35331"/>
        <dbReference type="ChEBI" id="CHEBI:15377"/>
        <dbReference type="ChEBI" id="CHEBI:15378"/>
        <dbReference type="ChEBI" id="CHEBI:16845"/>
        <dbReference type="ChEBI" id="CHEBI:57783"/>
        <dbReference type="ChEBI" id="CHEBI:58349"/>
        <dbReference type="ChEBI" id="CHEBI:67139"/>
        <dbReference type="EC" id="1.17.1.8"/>
    </reaction>
</comment>
<evidence type="ECO:0000256" key="7">
    <source>
        <dbReference type="ARBA" id="ARBA00023027"/>
    </source>
</evidence>
<evidence type="ECO:0000259" key="15">
    <source>
        <dbReference type="Pfam" id="PF05173"/>
    </source>
</evidence>
<comment type="pathway">
    <text evidence="9 13">Amino-acid biosynthesis; L-lysine biosynthesis via DAP pathway; (S)-tetrahydrodipicolinate from L-aspartate: step 4/4.</text>
</comment>
<comment type="caution">
    <text evidence="13">Was originally thought to be a dihydrodipicolinate reductase (DHDPR), catalyzing the conversion of dihydrodipicolinate to tetrahydrodipicolinate. However, it was shown in E.coli that the substrate of the enzymatic reaction is not dihydrodipicolinate (DHDP) but in fact (2S,4S)-4-hydroxy-2,3,4,5-tetrahydrodipicolinic acid (HTPA), the product released by the DapA-catalyzed reaction.</text>
</comment>
<feature type="binding site" evidence="13">
    <location>
        <begin position="166"/>
        <end position="167"/>
    </location>
    <ligand>
        <name>(S)-2,3,4,5-tetrahydrodipicolinate</name>
        <dbReference type="ChEBI" id="CHEBI:16845"/>
    </ligand>
</feature>
<evidence type="ECO:0000256" key="8">
    <source>
        <dbReference type="ARBA" id="ARBA00023154"/>
    </source>
</evidence>
<keyword evidence="8 13" id="KW-0457">Lysine biosynthesis</keyword>
<proteinExistence type="inferred from homology"/>
<dbReference type="Pfam" id="PF05173">
    <property type="entry name" value="DapB_C"/>
    <property type="match status" value="1"/>
</dbReference>
<dbReference type="Gene3D" id="3.40.50.720">
    <property type="entry name" value="NAD(P)-binding Rossmann-like Domain"/>
    <property type="match status" value="1"/>
</dbReference>
<evidence type="ECO:0000256" key="11">
    <source>
        <dbReference type="ARBA" id="ARBA00049080"/>
    </source>
</evidence>
<evidence type="ECO:0000256" key="2">
    <source>
        <dbReference type="ARBA" id="ARBA00022490"/>
    </source>
</evidence>
<dbReference type="PIRSF" id="PIRSF000161">
    <property type="entry name" value="DHPR"/>
    <property type="match status" value="1"/>
</dbReference>
<evidence type="ECO:0000256" key="13">
    <source>
        <dbReference type="HAMAP-Rule" id="MF_00102"/>
    </source>
</evidence>
<evidence type="ECO:0000256" key="3">
    <source>
        <dbReference type="ARBA" id="ARBA00022605"/>
    </source>
</evidence>
<dbReference type="SUPFAM" id="SSF55347">
    <property type="entry name" value="Glyceraldehyde-3-phosphate dehydrogenase-like, C-terminal domain"/>
    <property type="match status" value="1"/>
</dbReference>
<evidence type="ECO:0000256" key="10">
    <source>
        <dbReference type="ARBA" id="ARBA00038983"/>
    </source>
</evidence>
<dbReference type="GO" id="GO:0051287">
    <property type="term" value="F:NAD binding"/>
    <property type="evidence" value="ECO:0007669"/>
    <property type="project" value="UniProtKB-UniRule"/>
</dbReference>
<evidence type="ECO:0000256" key="5">
    <source>
        <dbReference type="ARBA" id="ARBA00022915"/>
    </source>
</evidence>
<feature type="binding site" evidence="13">
    <location>
        <begin position="98"/>
        <end position="100"/>
    </location>
    <ligand>
        <name>NAD(+)</name>
        <dbReference type="ChEBI" id="CHEBI:57540"/>
    </ligand>
</feature>
<dbReference type="Gene3D" id="3.30.360.10">
    <property type="entry name" value="Dihydrodipicolinate Reductase, domain 2"/>
    <property type="match status" value="1"/>
</dbReference>
<keyword evidence="4 13" id="KW-0521">NADP</keyword>
<keyword evidence="2 13" id="KW-0963">Cytoplasm</keyword>
<comment type="function">
    <text evidence="13">Catalyzes the conversion of 4-hydroxy-tetrahydrodipicolinate (HTPA) to tetrahydrodipicolinate.</text>
</comment>
<comment type="subcellular location">
    <subcellularLocation>
        <location evidence="13">Cytoplasm</location>
    </subcellularLocation>
</comment>
<accession>A0A7V5NZK0</accession>
<feature type="domain" description="Dihydrodipicolinate reductase C-terminal" evidence="15">
    <location>
        <begin position="129"/>
        <end position="264"/>
    </location>
</feature>
<dbReference type="Pfam" id="PF01113">
    <property type="entry name" value="DapB_N"/>
    <property type="match status" value="1"/>
</dbReference>
<keyword evidence="6 13" id="KW-0560">Oxidoreductase</keyword>
<keyword evidence="7 13" id="KW-0520">NAD</keyword>
<dbReference type="InterPro" id="IPR022664">
    <property type="entry name" value="DapB_N_CS"/>
</dbReference>
<gene>
    <name evidence="13" type="primary">dapB</name>
    <name evidence="16" type="ORF">ENJ96_04565</name>
</gene>
<dbReference type="PANTHER" id="PTHR20836:SF0">
    <property type="entry name" value="4-HYDROXY-TETRAHYDRODIPICOLINATE REDUCTASE 1, CHLOROPLASTIC-RELATED"/>
    <property type="match status" value="1"/>
</dbReference>
<dbReference type="InterPro" id="IPR000846">
    <property type="entry name" value="DapB_N"/>
</dbReference>
<keyword evidence="5 13" id="KW-0220">Diaminopimelate biosynthesis</keyword>
<dbReference type="PANTHER" id="PTHR20836">
    <property type="entry name" value="DIHYDRODIPICOLINATE REDUCTASE"/>
    <property type="match status" value="1"/>
</dbReference>
<dbReference type="GO" id="GO:0050661">
    <property type="term" value="F:NADP binding"/>
    <property type="evidence" value="ECO:0007669"/>
    <property type="project" value="UniProtKB-UniRule"/>
</dbReference>
<dbReference type="InterPro" id="IPR022663">
    <property type="entry name" value="DapB_C"/>
</dbReference>
<evidence type="ECO:0000256" key="1">
    <source>
        <dbReference type="ARBA" id="ARBA00006642"/>
    </source>
</evidence>
<dbReference type="PROSITE" id="PS01298">
    <property type="entry name" value="DAPB"/>
    <property type="match status" value="1"/>
</dbReference>
<feature type="binding site" evidence="13">
    <location>
        <position position="35"/>
    </location>
    <ligand>
        <name>NADP(+)</name>
        <dbReference type="ChEBI" id="CHEBI:58349"/>
    </ligand>
</feature>
<dbReference type="UniPathway" id="UPA00034">
    <property type="reaction ID" value="UER00018"/>
</dbReference>
<dbReference type="GO" id="GO:0019877">
    <property type="term" value="P:diaminopimelate biosynthetic process"/>
    <property type="evidence" value="ECO:0007669"/>
    <property type="project" value="UniProtKB-UniRule"/>
</dbReference>
<dbReference type="EC" id="1.17.1.8" evidence="10 13"/>
<reference evidence="16" key="1">
    <citation type="journal article" date="2020" name="mSystems">
        <title>Genome- and Community-Level Interaction Insights into Carbon Utilization and Element Cycling Functions of Hydrothermarchaeota in Hydrothermal Sediment.</title>
        <authorList>
            <person name="Zhou Z."/>
            <person name="Liu Y."/>
            <person name="Xu W."/>
            <person name="Pan J."/>
            <person name="Luo Z.H."/>
            <person name="Li M."/>
        </authorList>
    </citation>
    <scope>NUCLEOTIDE SEQUENCE [LARGE SCALE GENOMIC DNA]</scope>
    <source>
        <strain evidence="16">HyVt-533</strain>
    </source>
</reference>
<feature type="binding site" evidence="13">
    <location>
        <position position="157"/>
    </location>
    <ligand>
        <name>(S)-2,3,4,5-tetrahydrodipicolinate</name>
        <dbReference type="ChEBI" id="CHEBI:16845"/>
    </ligand>
</feature>
<name>A0A7V5NZK0_9BACT</name>
<keyword evidence="3 13" id="KW-0028">Amino-acid biosynthesis</keyword>
<feature type="active site" description="Proton donor/acceptor" evidence="13">
    <location>
        <position position="156"/>
    </location>
</feature>
<sequence>MVKAIVAGAAGRMGTRIIHNIVKTEGIELAAAFERPDSPAVGKDVGEVVGLPKMGIIVEDSLEKVITKGDVIIDFTFHEASLNHARINARYGKAMVIGTTGFKKEELAEIHELARQHFPLVQAYNMSLGINLLYKLVEMATKVLGEDFDIEIVEAHHRMKKDAPSGTAIALANVIAKTLGWDESSFRFCREGIIGERPKKEIGIQTIRAGEIVGEHTVLFAGTGERIELTHRAASRDTFARGAVKAAIWIVGKAPGVYDMHDVLGLK</sequence>
<organism evidence="16">
    <name type="scientific">Thermodesulfatator atlanticus</name>
    <dbReference type="NCBI Taxonomy" id="501497"/>
    <lineage>
        <taxon>Bacteria</taxon>
        <taxon>Pseudomonadati</taxon>
        <taxon>Thermodesulfobacteriota</taxon>
        <taxon>Thermodesulfobacteria</taxon>
        <taxon>Thermodesulfobacteriales</taxon>
        <taxon>Thermodesulfatatoraceae</taxon>
        <taxon>Thermodesulfatator</taxon>
    </lineage>
</organism>
<evidence type="ECO:0000256" key="4">
    <source>
        <dbReference type="ARBA" id="ARBA00022857"/>
    </source>
</evidence>
<dbReference type="CDD" id="cd02274">
    <property type="entry name" value="DHDPR_N"/>
    <property type="match status" value="1"/>
</dbReference>
<dbReference type="GO" id="GO:0009089">
    <property type="term" value="P:lysine biosynthetic process via diaminopimelate"/>
    <property type="evidence" value="ECO:0007669"/>
    <property type="project" value="UniProtKB-UniRule"/>
</dbReference>
<dbReference type="AlphaFoldDB" id="A0A7V5NZK0"/>
<comment type="caution">
    <text evidence="16">The sequence shown here is derived from an EMBL/GenBank/DDBJ whole genome shotgun (WGS) entry which is preliminary data.</text>
</comment>
<dbReference type="GO" id="GO:0005829">
    <property type="term" value="C:cytosol"/>
    <property type="evidence" value="ECO:0007669"/>
    <property type="project" value="TreeGrafter"/>
</dbReference>
<dbReference type="InterPro" id="IPR023940">
    <property type="entry name" value="DHDPR_bac"/>
</dbReference>
<feature type="binding site" evidence="13">
    <location>
        <begin position="8"/>
        <end position="13"/>
    </location>
    <ligand>
        <name>NAD(+)</name>
        <dbReference type="ChEBI" id="CHEBI:57540"/>
    </ligand>
</feature>
<dbReference type="FunFam" id="3.30.360.10:FF:000004">
    <property type="entry name" value="4-hydroxy-tetrahydrodipicolinate reductase"/>
    <property type="match status" value="1"/>
</dbReference>
<dbReference type="SUPFAM" id="SSF51735">
    <property type="entry name" value="NAD(P)-binding Rossmann-fold domains"/>
    <property type="match status" value="1"/>
</dbReference>
<protein>
    <recommendedName>
        <fullName evidence="10 13">4-hydroxy-tetrahydrodipicolinate reductase</fullName>
        <shortName evidence="13">HTPA reductase</shortName>
        <ecNumber evidence="10 13">1.17.1.8</ecNumber>
    </recommendedName>
</protein>
<evidence type="ECO:0000256" key="9">
    <source>
        <dbReference type="ARBA" id="ARBA00037922"/>
    </source>
</evidence>
<dbReference type="GO" id="GO:0016726">
    <property type="term" value="F:oxidoreductase activity, acting on CH or CH2 groups, NAD or NADP as acceptor"/>
    <property type="evidence" value="ECO:0007669"/>
    <property type="project" value="UniProtKB-UniRule"/>
</dbReference>
<dbReference type="GO" id="GO:0008839">
    <property type="term" value="F:4-hydroxy-tetrahydrodipicolinate reductase"/>
    <property type="evidence" value="ECO:0007669"/>
    <property type="project" value="UniProtKB-UniRule"/>
</dbReference>
<evidence type="ECO:0000313" key="16">
    <source>
        <dbReference type="EMBL" id="HHI97105.1"/>
    </source>
</evidence>
<feature type="domain" description="Dihydrodipicolinate reductase N-terminal" evidence="14">
    <location>
        <begin position="3"/>
        <end position="126"/>
    </location>
</feature>
<evidence type="ECO:0000256" key="6">
    <source>
        <dbReference type="ARBA" id="ARBA00023002"/>
    </source>
</evidence>
<dbReference type="Proteomes" id="UP000886101">
    <property type="component" value="Unassembled WGS sequence"/>
</dbReference>
<comment type="subunit">
    <text evidence="13">Homotetramer.</text>
</comment>
<feature type="binding site" evidence="13">
    <location>
        <position position="34"/>
    </location>
    <ligand>
        <name>NAD(+)</name>
        <dbReference type="ChEBI" id="CHEBI:57540"/>
    </ligand>
</feature>
<dbReference type="InterPro" id="IPR036291">
    <property type="entry name" value="NAD(P)-bd_dom_sf"/>
</dbReference>
<evidence type="ECO:0000256" key="12">
    <source>
        <dbReference type="ARBA" id="ARBA00049396"/>
    </source>
</evidence>
<feature type="active site" description="Proton donor" evidence="13">
    <location>
        <position position="160"/>
    </location>
</feature>
<dbReference type="HAMAP" id="MF_00102">
    <property type="entry name" value="DapB"/>
    <property type="match status" value="1"/>
</dbReference>
<evidence type="ECO:0000259" key="14">
    <source>
        <dbReference type="Pfam" id="PF01113"/>
    </source>
</evidence>
<feature type="binding site" evidence="13">
    <location>
        <begin position="123"/>
        <end position="126"/>
    </location>
    <ligand>
        <name>NAD(+)</name>
        <dbReference type="ChEBI" id="CHEBI:57540"/>
    </ligand>
</feature>
<comment type="similarity">
    <text evidence="1 13">Belongs to the DapB family.</text>
</comment>